<feature type="region of interest" description="Disordered" evidence="2">
    <location>
        <begin position="829"/>
        <end position="853"/>
    </location>
</feature>
<dbReference type="Gene3D" id="3.30.800.10">
    <property type="entry name" value="Phosphatidylinositol Phosphate Kinase II Beta"/>
    <property type="match status" value="1"/>
</dbReference>
<feature type="compositionally biased region" description="Low complexity" evidence="2">
    <location>
        <begin position="732"/>
        <end position="748"/>
    </location>
</feature>
<feature type="domain" description="PIPK" evidence="3">
    <location>
        <begin position="1467"/>
        <end position="1858"/>
    </location>
</feature>
<accession>A0A316UR92</accession>
<sequence length="1921" mass="202699">MTVPSSSSSSPPGSVGAFVGEAAHHYWPDVIPEAEPAPDAAAAASLGPIELDDISQHHLWLILRAALTPTPPHRIESVFYSTLEALSTISSPATLAGLQCTACIRDKAEAQLRTAVAEEDAATKGKSSGGGVAPQQSRWAKLAWPAAPWRNAMGNQASVAVAAAAAGGPVEAVEASLEEEAQRQGRSNVEMSKEERALKREVALAILSNALWLVTTQQQQQQQQQQRHDTPPSSATSSAPSSAANSRARREPGKRGALPTFIPPAMATTAISATPSPAAVELEESPFHRQGAAAAGAGAPGKGEQVEWTVLDSNSGSDIETGSGMATPQLEPAAIPLPPQSVAPPSEAMQRLTSLNVAAGHNAAQQQRRLPGESEAEPARSSSRDPSPSAASRKDSHSSLLAAGGTERDFPPAASGEWKERAKMILVDWRVQVRFDGDEAGWEQQQQHEGMTTTKSERTIRADDTCKGKATLKPQRPNGFVDFQPAVWRGQDLHSSTSSSGAAKQVEDKEEQERCKRHGGTFIVYATDEEEAILLRETIQVGLYAASSMLLQTGLLTDLGHPRAKRPDLVPTPTFAHATSQDEQDVETSSISSQDMRNVAAEPTSPSPHRPAGKRWGKGLGLWGMLQSGSDAVSAALGGSGDGPFKAADVTSGTPTGRPMLNRTRTDEMVGTVGTHSRDGSGDGPSATRLRHRLGRFFNNLASGKGQRQGDVSRDRGEEDEEEGSEDGGPSGLSSTISSRSASIDFSSRPAKPYRPTNTKINANARKGARPPPLPPLSTTPELSSLLTKWAKSGPTLKGQAFLRRFTELQRIALGSPLSCAGLTLGAGAQGPPTPMTPEGRAGGPGGGGGYFSSLSSASSLPVDARMGAASSSTTAAAAAAAATAGNPLYCEDIRFYHSRCGVPGRDVPLGQIVEDLCTRALHQRGRTMSVDAKAKQPPMRVQQEGEKEVRTSWFHGNWEVVLSAKALPQSSSSSEVSLKPRVGGDHLEEAIHADRDAARTAVLLAEQAVKAAAAGAGGHPSSFSSSSPSSIITWSLNTKTGKETPAVTLSPSTWLISFAKFLETLVYHPALAPPQDTVHFFALRDAAVLKVVARPLRVYGLHIEGPVVRTGETETEGRKEEELTVGKDNVAVAEVALDAQRYYASVNHHIVKLESVLAARSDASSLPAPATAAAVPSSAGTTSPLDLLHHLSTTLQADEHDLSTLIGSTSPLYINDARKALRDCCVSSRSRLRAWQEKHLTPAERKALGETTYEEPDHVVRKGWHALPGSRFVVREDEPLSLVAFSLGSRDVQAELLQQSDPPAEAGGVDIINWREKVGERSQRPASLTSSATGSAGPDDEAWQVEPERVISTIKRKKRGREASFLALTLRRVSSSLSSSSQSSADLGEKEVGADQEEDDTSLRPHDSPSTISSTLTGRETFKAEVNRVPASAGLGRGRQTPLASLFPAGSDAPEANGSPSLLAPPATGSMRSTSQPVVAPPSSSWSSAFSSLGSKSGARLGPSTPAGVESSPHIKHSITHGSTKLTCTSWFASEFATLRALWGLDEARYAESLSRSAPWQALGGKTRSSFYKTADQRWVAKELLSKGHALVAGVDELAALLELAPAYLKFMGHAVQEGCPTLLVKIAGAYTLKVKDRTSGEMRLRRSFMVIENLFADCAGEGGGVERFDLKGIRERRAAPRTTATGATTAAGSAEPTIVESVGLGGTPASASASASATATTEHSRAREAVYWDADWISTHASTAYVPASSRALFHQALRNDLAFLTAANVMDFSLLVGVTSSGSSSSTHDQDGPLAGAGSRRPSIRVRIVDFLSAFTVAKALESSGKKAWKGEQRATVLPPEQYAARFEGAMRGYFVGVPEGWGGEHGVASREKTKAKKEGGGETASASAGSSEKGTQRGKTDEQQRQRDGRTGLPSVF</sequence>
<feature type="compositionally biased region" description="Low complexity" evidence="2">
    <location>
        <begin position="1887"/>
        <end position="1897"/>
    </location>
</feature>
<dbReference type="GO" id="GO:0000285">
    <property type="term" value="F:1-phosphatidylinositol-3-phosphate 5-kinase activity"/>
    <property type="evidence" value="ECO:0007669"/>
    <property type="project" value="TreeGrafter"/>
</dbReference>
<feature type="compositionally biased region" description="Low complexity" evidence="2">
    <location>
        <begin position="1474"/>
        <end position="1488"/>
    </location>
</feature>
<feature type="compositionally biased region" description="Basic and acidic residues" evidence="2">
    <location>
        <begin position="1898"/>
        <end position="1914"/>
    </location>
</feature>
<organism evidence="4 5">
    <name type="scientific">Jaminaea rosea</name>
    <dbReference type="NCBI Taxonomy" id="1569628"/>
    <lineage>
        <taxon>Eukaryota</taxon>
        <taxon>Fungi</taxon>
        <taxon>Dikarya</taxon>
        <taxon>Basidiomycota</taxon>
        <taxon>Ustilaginomycotina</taxon>
        <taxon>Exobasidiomycetes</taxon>
        <taxon>Microstromatales</taxon>
        <taxon>Microstromatales incertae sedis</taxon>
        <taxon>Jaminaea</taxon>
    </lineage>
</organism>
<feature type="region of interest" description="Disordered" evidence="2">
    <location>
        <begin position="361"/>
        <end position="417"/>
    </location>
</feature>
<feature type="compositionally biased region" description="Low complexity" evidence="2">
    <location>
        <begin position="1327"/>
        <end position="1338"/>
    </location>
</feature>
<dbReference type="RefSeq" id="XP_025361005.1">
    <property type="nucleotide sequence ID" value="XM_025506487.1"/>
</dbReference>
<proteinExistence type="predicted"/>
<feature type="compositionally biased region" description="Polar residues" evidence="2">
    <location>
        <begin position="577"/>
        <end position="596"/>
    </location>
</feature>
<feature type="region of interest" description="Disordered" evidence="2">
    <location>
        <begin position="1321"/>
        <end position="1345"/>
    </location>
</feature>
<keyword evidence="1" id="KW-0547">Nucleotide-binding</keyword>
<evidence type="ECO:0000259" key="3">
    <source>
        <dbReference type="PROSITE" id="PS51455"/>
    </source>
</evidence>
<dbReference type="SUPFAM" id="SSF56104">
    <property type="entry name" value="SAICAR synthase-like"/>
    <property type="match status" value="1"/>
</dbReference>
<dbReference type="EMBL" id="KZ819671">
    <property type="protein sequence ID" value="PWN26393.1"/>
    <property type="molecule type" value="Genomic_DNA"/>
</dbReference>
<reference evidence="4 5" key="1">
    <citation type="journal article" date="2018" name="Mol. Biol. Evol.">
        <title>Broad Genomic Sampling Reveals a Smut Pathogenic Ancestry of the Fungal Clade Ustilaginomycotina.</title>
        <authorList>
            <person name="Kijpornyongpan T."/>
            <person name="Mondo S.J."/>
            <person name="Barry K."/>
            <person name="Sandor L."/>
            <person name="Lee J."/>
            <person name="Lipzen A."/>
            <person name="Pangilinan J."/>
            <person name="LaButti K."/>
            <person name="Hainaut M."/>
            <person name="Henrissat B."/>
            <person name="Grigoriev I.V."/>
            <person name="Spatafora J.W."/>
            <person name="Aime M.C."/>
        </authorList>
    </citation>
    <scope>NUCLEOTIDE SEQUENCE [LARGE SCALE GENOMIC DNA]</scope>
    <source>
        <strain evidence="4 5">MCA 5214</strain>
    </source>
</reference>
<dbReference type="PANTHER" id="PTHR45748:SF7">
    <property type="entry name" value="1-PHOSPHATIDYLINOSITOL 3-PHOSPHATE 5-KINASE-RELATED"/>
    <property type="match status" value="1"/>
</dbReference>
<dbReference type="InterPro" id="IPR002498">
    <property type="entry name" value="PInositol-4-P-4/5-kinase_core"/>
</dbReference>
<protein>
    <recommendedName>
        <fullName evidence="3">PIPK domain-containing protein</fullName>
    </recommendedName>
</protein>
<evidence type="ECO:0000256" key="2">
    <source>
        <dbReference type="SAM" id="MobiDB-lite"/>
    </source>
</evidence>
<dbReference type="Proteomes" id="UP000245884">
    <property type="component" value="Unassembled WGS sequence"/>
</dbReference>
<feature type="region of interest" description="Disordered" evidence="2">
    <location>
        <begin position="1498"/>
        <end position="1517"/>
    </location>
</feature>
<feature type="compositionally biased region" description="Low complexity" evidence="2">
    <location>
        <begin position="218"/>
        <end position="246"/>
    </location>
</feature>
<keyword evidence="1" id="KW-0418">Kinase</keyword>
<keyword evidence="1" id="KW-0067">ATP-binding</keyword>
<name>A0A316UR92_9BASI</name>
<gene>
    <name evidence="4" type="ORF">BDZ90DRAFT_233041</name>
</gene>
<dbReference type="GO" id="GO:0005524">
    <property type="term" value="F:ATP binding"/>
    <property type="evidence" value="ECO:0007669"/>
    <property type="project" value="UniProtKB-UniRule"/>
</dbReference>
<dbReference type="SMART" id="SM00330">
    <property type="entry name" value="PIPKc"/>
    <property type="match status" value="1"/>
</dbReference>
<feature type="region of interest" description="Disordered" evidence="2">
    <location>
        <begin position="314"/>
        <end position="347"/>
    </location>
</feature>
<feature type="compositionally biased region" description="Polar residues" evidence="2">
    <location>
        <begin position="314"/>
        <end position="326"/>
    </location>
</feature>
<evidence type="ECO:0000313" key="4">
    <source>
        <dbReference type="EMBL" id="PWN26393.1"/>
    </source>
</evidence>
<dbReference type="GeneID" id="37028310"/>
<feature type="compositionally biased region" description="Basic and acidic residues" evidence="2">
    <location>
        <begin position="1871"/>
        <end position="1884"/>
    </location>
</feature>
<dbReference type="PROSITE" id="PS51455">
    <property type="entry name" value="PIPK"/>
    <property type="match status" value="1"/>
</dbReference>
<keyword evidence="5" id="KW-1185">Reference proteome</keyword>
<feature type="compositionally biased region" description="Basic and acidic residues" evidence="2">
    <location>
        <begin position="505"/>
        <end position="514"/>
    </location>
</feature>
<dbReference type="InterPro" id="IPR027484">
    <property type="entry name" value="PInositol-4-P-5-kinase_N"/>
</dbReference>
<dbReference type="GO" id="GO:0000329">
    <property type="term" value="C:fungal-type vacuole membrane"/>
    <property type="evidence" value="ECO:0007669"/>
    <property type="project" value="TreeGrafter"/>
</dbReference>
<feature type="compositionally biased region" description="Polar residues" evidence="2">
    <location>
        <begin position="1409"/>
        <end position="1419"/>
    </location>
</feature>
<dbReference type="Gene3D" id="3.30.810.10">
    <property type="entry name" value="2-Layer Sandwich"/>
    <property type="match status" value="1"/>
</dbReference>
<feature type="region of interest" description="Disordered" evidence="2">
    <location>
        <begin position="645"/>
        <end position="781"/>
    </location>
</feature>
<feature type="region of interest" description="Disordered" evidence="2">
    <location>
        <begin position="1865"/>
        <end position="1921"/>
    </location>
</feature>
<dbReference type="GO" id="GO:0046854">
    <property type="term" value="P:phosphatidylinositol phosphate biosynthetic process"/>
    <property type="evidence" value="ECO:0007669"/>
    <property type="project" value="TreeGrafter"/>
</dbReference>
<evidence type="ECO:0000256" key="1">
    <source>
        <dbReference type="PROSITE-ProRule" id="PRU00781"/>
    </source>
</evidence>
<feature type="region of interest" description="Disordered" evidence="2">
    <location>
        <begin position="1378"/>
        <end position="1488"/>
    </location>
</feature>
<dbReference type="Pfam" id="PF01504">
    <property type="entry name" value="PIP5K"/>
    <property type="match status" value="1"/>
</dbReference>
<feature type="compositionally biased region" description="Gly residues" evidence="2">
    <location>
        <begin position="841"/>
        <end position="851"/>
    </location>
</feature>
<feature type="compositionally biased region" description="Polar residues" evidence="2">
    <location>
        <begin position="493"/>
        <end position="502"/>
    </location>
</feature>
<feature type="region of interest" description="Disordered" evidence="2">
    <location>
        <begin position="218"/>
        <end position="263"/>
    </location>
</feature>
<dbReference type="PANTHER" id="PTHR45748">
    <property type="entry name" value="1-PHOSPHATIDYLINOSITOL 3-PHOSPHATE 5-KINASE-RELATED"/>
    <property type="match status" value="1"/>
</dbReference>
<evidence type="ECO:0000313" key="5">
    <source>
        <dbReference type="Proteomes" id="UP000245884"/>
    </source>
</evidence>
<feature type="region of interest" description="Disordered" evidence="2">
    <location>
        <begin position="562"/>
        <end position="618"/>
    </location>
</feature>
<dbReference type="InterPro" id="IPR027483">
    <property type="entry name" value="PInositol-4-P-4/5-kinase_C_sf"/>
</dbReference>
<feature type="region of interest" description="Disordered" evidence="2">
    <location>
        <begin position="491"/>
        <end position="515"/>
    </location>
</feature>
<dbReference type="STRING" id="1569628.A0A316UR92"/>
<dbReference type="GO" id="GO:0010008">
    <property type="term" value="C:endosome membrane"/>
    <property type="evidence" value="ECO:0007669"/>
    <property type="project" value="TreeGrafter"/>
</dbReference>
<keyword evidence="1" id="KW-0808">Transferase</keyword>
<dbReference type="OrthoDB" id="158357at2759"/>
<feature type="compositionally biased region" description="Low complexity" evidence="2">
    <location>
        <begin position="379"/>
        <end position="391"/>
    </location>
</feature>